<accession>W4JVI6</accession>
<name>W4JVI6_HETIT</name>
<keyword evidence="1" id="KW-0472">Membrane</keyword>
<feature type="transmembrane region" description="Helical" evidence="1">
    <location>
        <begin position="170"/>
        <end position="195"/>
    </location>
</feature>
<keyword evidence="1" id="KW-0812">Transmembrane</keyword>
<reference evidence="2 3" key="1">
    <citation type="journal article" date="2012" name="New Phytol.">
        <title>Insight into trade-off between wood decay and parasitism from the genome of a fungal forest pathogen.</title>
        <authorList>
            <person name="Olson A."/>
            <person name="Aerts A."/>
            <person name="Asiegbu F."/>
            <person name="Belbahri L."/>
            <person name="Bouzid O."/>
            <person name="Broberg A."/>
            <person name="Canback B."/>
            <person name="Coutinho P.M."/>
            <person name="Cullen D."/>
            <person name="Dalman K."/>
            <person name="Deflorio G."/>
            <person name="van Diepen L.T."/>
            <person name="Dunand C."/>
            <person name="Duplessis S."/>
            <person name="Durling M."/>
            <person name="Gonthier P."/>
            <person name="Grimwood J."/>
            <person name="Fossdal C.G."/>
            <person name="Hansson D."/>
            <person name="Henrissat B."/>
            <person name="Hietala A."/>
            <person name="Himmelstrand K."/>
            <person name="Hoffmeister D."/>
            <person name="Hogberg N."/>
            <person name="James T.Y."/>
            <person name="Karlsson M."/>
            <person name="Kohler A."/>
            <person name="Kues U."/>
            <person name="Lee Y.H."/>
            <person name="Lin Y.C."/>
            <person name="Lind M."/>
            <person name="Lindquist E."/>
            <person name="Lombard V."/>
            <person name="Lucas S."/>
            <person name="Lunden K."/>
            <person name="Morin E."/>
            <person name="Murat C."/>
            <person name="Park J."/>
            <person name="Raffaello T."/>
            <person name="Rouze P."/>
            <person name="Salamov A."/>
            <person name="Schmutz J."/>
            <person name="Solheim H."/>
            <person name="Stahlberg J."/>
            <person name="Velez H."/>
            <person name="de Vries R.P."/>
            <person name="Wiebenga A."/>
            <person name="Woodward S."/>
            <person name="Yakovlev I."/>
            <person name="Garbelotto M."/>
            <person name="Martin F."/>
            <person name="Grigoriev I.V."/>
            <person name="Stenlid J."/>
        </authorList>
    </citation>
    <scope>NUCLEOTIDE SEQUENCE [LARGE SCALE GENOMIC DNA]</scope>
    <source>
        <strain evidence="2 3">TC 32-1</strain>
    </source>
</reference>
<sequence>MNMVMLPACIIMFIMATISWAIHFAIIQRWDRLFVAHLRHDTNLVNIQSEIIASTFRLRIIPLLLTMVNFTLSDAIVVWRAWAVRIASRKLVLMPILLWFGSLGCAVAFLWKGESPKLQETMNNAQFAGFILSFATNATATSLIGYTAWGNRQLLNLNLRRSSVVAKTQNILVLLIESGILYGVFWIMLIVSGFVQVTGSEEYAGTFLMDVGIHIAGVYPTIIMVLVSLKKTIWDLSTLSLDSKRTVLELATVREGSVGSVTVEKSTASATLVDGTTGRQDSGSAVYATA</sequence>
<protein>
    <submittedName>
        <fullName evidence="2">Uncharacterized protein</fullName>
    </submittedName>
</protein>
<gene>
    <name evidence="2" type="ORF">HETIRDRAFT_446608</name>
</gene>
<dbReference type="EMBL" id="KI925464">
    <property type="protein sequence ID" value="ETW76871.1"/>
    <property type="molecule type" value="Genomic_DNA"/>
</dbReference>
<dbReference type="RefSeq" id="XP_009551736.1">
    <property type="nucleotide sequence ID" value="XM_009553441.1"/>
</dbReference>
<evidence type="ECO:0000256" key="1">
    <source>
        <dbReference type="SAM" id="Phobius"/>
    </source>
</evidence>
<evidence type="ECO:0000313" key="3">
    <source>
        <dbReference type="Proteomes" id="UP000030671"/>
    </source>
</evidence>
<dbReference type="GeneID" id="20675697"/>
<keyword evidence="3" id="KW-1185">Reference proteome</keyword>
<dbReference type="Proteomes" id="UP000030671">
    <property type="component" value="Unassembled WGS sequence"/>
</dbReference>
<feature type="transmembrane region" description="Helical" evidence="1">
    <location>
        <begin position="60"/>
        <end position="79"/>
    </location>
</feature>
<feature type="transmembrane region" description="Helical" evidence="1">
    <location>
        <begin position="127"/>
        <end position="149"/>
    </location>
</feature>
<dbReference type="AlphaFoldDB" id="W4JVI6"/>
<dbReference type="HOGENOM" id="CLU_044614_9_3_1"/>
<evidence type="ECO:0000313" key="2">
    <source>
        <dbReference type="EMBL" id="ETW76871.1"/>
    </source>
</evidence>
<dbReference type="OrthoDB" id="3259206at2759"/>
<keyword evidence="1" id="KW-1133">Transmembrane helix</keyword>
<feature type="transmembrane region" description="Helical" evidence="1">
    <location>
        <begin position="207"/>
        <end position="229"/>
    </location>
</feature>
<proteinExistence type="predicted"/>
<dbReference type="InParanoid" id="W4JVI6"/>
<organism evidence="2 3">
    <name type="scientific">Heterobasidion irregulare (strain TC 32-1)</name>
    <dbReference type="NCBI Taxonomy" id="747525"/>
    <lineage>
        <taxon>Eukaryota</taxon>
        <taxon>Fungi</taxon>
        <taxon>Dikarya</taxon>
        <taxon>Basidiomycota</taxon>
        <taxon>Agaricomycotina</taxon>
        <taxon>Agaricomycetes</taxon>
        <taxon>Russulales</taxon>
        <taxon>Bondarzewiaceae</taxon>
        <taxon>Heterobasidion</taxon>
        <taxon>Heterobasidion annosum species complex</taxon>
    </lineage>
</organism>
<dbReference type="KEGG" id="hir:HETIRDRAFT_446608"/>
<feature type="transmembrane region" description="Helical" evidence="1">
    <location>
        <begin position="91"/>
        <end position="111"/>
    </location>
</feature>